<evidence type="ECO:0000313" key="2">
    <source>
        <dbReference type="EMBL" id="GBG26065.1"/>
    </source>
</evidence>
<sequence>GEVRSLRASSNREENFERYRKLALSSTQQTIGTAAWAEIDAADYSSGIKYENDAVVVYRKTDTIYGTSGGTTGQACWVLAEESGLDIADWIDNLDLGDEDIWSIKNYYHRTEACGCEDWTWWWCSKYKACSRTKSHGDGFDGFVKPYNNMRYSIWSRIQSTCSTNDRLIMAGYSRGGGILNSLAYVMYKDGLWSTSKMMLVTFGSPRVLSDGLSDEVHGKFQQLRFVNDDDIVPSVPYGWMGYKHFGTNKNSNGNEGRDKPGFSYSIPDHLGYGSWF</sequence>
<evidence type="ECO:0000313" key="3">
    <source>
        <dbReference type="Proteomes" id="UP000241890"/>
    </source>
</evidence>
<dbReference type="AlphaFoldDB" id="A0A2R5G6B2"/>
<dbReference type="Proteomes" id="UP000241890">
    <property type="component" value="Unassembled WGS sequence"/>
</dbReference>
<reference evidence="2 3" key="1">
    <citation type="submission" date="2017-12" db="EMBL/GenBank/DDBJ databases">
        <title>Sequencing, de novo assembly and annotation of complete genome of a new Thraustochytrid species, strain FCC1311.</title>
        <authorList>
            <person name="Sedici K."/>
            <person name="Godart F."/>
            <person name="Aiese Cigliano R."/>
            <person name="Sanseverino W."/>
            <person name="Barakat M."/>
            <person name="Ortet P."/>
            <person name="Marechal E."/>
            <person name="Cagnac O."/>
            <person name="Amato A."/>
        </authorList>
    </citation>
    <scope>NUCLEOTIDE SEQUENCE [LARGE SCALE GENOMIC DNA]</scope>
</reference>
<dbReference type="GO" id="GO:0006629">
    <property type="term" value="P:lipid metabolic process"/>
    <property type="evidence" value="ECO:0007669"/>
    <property type="project" value="InterPro"/>
</dbReference>
<dbReference type="OrthoDB" id="426718at2759"/>
<dbReference type="InterPro" id="IPR051218">
    <property type="entry name" value="Sec_MonoDiacylglyc_Lipase"/>
</dbReference>
<dbReference type="InterPro" id="IPR002921">
    <property type="entry name" value="Fungal_lipase-type"/>
</dbReference>
<protein>
    <submittedName>
        <fullName evidence="2">Mono-and diacylglycerol lipase</fullName>
    </submittedName>
</protein>
<name>A0A2R5G6B2_9STRA</name>
<evidence type="ECO:0000259" key="1">
    <source>
        <dbReference type="Pfam" id="PF01764"/>
    </source>
</evidence>
<dbReference type="SUPFAM" id="SSF53474">
    <property type="entry name" value="alpha/beta-Hydrolases"/>
    <property type="match status" value="1"/>
</dbReference>
<keyword evidence="3" id="KW-1185">Reference proteome</keyword>
<comment type="caution">
    <text evidence="2">The sequence shown here is derived from an EMBL/GenBank/DDBJ whole genome shotgun (WGS) entry which is preliminary data.</text>
</comment>
<dbReference type="Gene3D" id="3.40.50.1820">
    <property type="entry name" value="alpha/beta hydrolase"/>
    <property type="match status" value="1"/>
</dbReference>
<dbReference type="InterPro" id="IPR029058">
    <property type="entry name" value="AB_hydrolase_fold"/>
</dbReference>
<gene>
    <name evidence="2" type="ORF">FCC1311_014881</name>
</gene>
<dbReference type="Pfam" id="PF01764">
    <property type="entry name" value="Lipase_3"/>
    <property type="match status" value="1"/>
</dbReference>
<organism evidence="2 3">
    <name type="scientific">Hondaea fermentalgiana</name>
    <dbReference type="NCBI Taxonomy" id="2315210"/>
    <lineage>
        <taxon>Eukaryota</taxon>
        <taxon>Sar</taxon>
        <taxon>Stramenopiles</taxon>
        <taxon>Bigyra</taxon>
        <taxon>Labyrinthulomycetes</taxon>
        <taxon>Thraustochytrida</taxon>
        <taxon>Thraustochytriidae</taxon>
        <taxon>Hondaea</taxon>
    </lineage>
</organism>
<dbReference type="EMBL" id="BEYU01000018">
    <property type="protein sequence ID" value="GBG26065.1"/>
    <property type="molecule type" value="Genomic_DNA"/>
</dbReference>
<dbReference type="PANTHER" id="PTHR45856:SF11">
    <property type="entry name" value="FUNGAL LIPASE-LIKE DOMAIN-CONTAINING PROTEIN"/>
    <property type="match status" value="1"/>
</dbReference>
<proteinExistence type="predicted"/>
<dbReference type="PANTHER" id="PTHR45856">
    <property type="entry name" value="ALPHA/BETA-HYDROLASES SUPERFAMILY PROTEIN"/>
    <property type="match status" value="1"/>
</dbReference>
<feature type="domain" description="Fungal lipase-type" evidence="1">
    <location>
        <begin position="136"/>
        <end position="238"/>
    </location>
</feature>
<dbReference type="InParanoid" id="A0A2R5G6B2"/>
<feature type="non-terminal residue" evidence="2">
    <location>
        <position position="1"/>
    </location>
</feature>
<accession>A0A2R5G6B2</accession>